<evidence type="ECO:0000313" key="2">
    <source>
        <dbReference type="Proteomes" id="UP000249538"/>
    </source>
</evidence>
<gene>
    <name evidence="1" type="ORF">LX76_03827</name>
</gene>
<dbReference type="Pfam" id="PF10116">
    <property type="entry name" value="Host_attach"/>
    <property type="match status" value="1"/>
</dbReference>
<sequence>MTRREDDIWILIADATRARILRGIARAGEAPLPELVLRTEAHKLRDIMADKPGRTSVGPGRRAALDYGADPLKEDERQFLREVAALLDSHRRAGEFRRLAIFAEPRTLGLLRTILPAALRRLVCRETAANLLKVPPQELPPLLLRHLDPLA</sequence>
<protein>
    <submittedName>
        <fullName evidence="1">Protein required for attachment to host cells</fullName>
    </submittedName>
</protein>
<dbReference type="InterPro" id="IPR019291">
    <property type="entry name" value="Host_attachment_protein"/>
</dbReference>
<dbReference type="AlphaFoldDB" id="A0A2W7QTW3"/>
<reference evidence="1 2" key="1">
    <citation type="submission" date="2018-06" db="EMBL/GenBank/DDBJ databases">
        <title>Genomic Encyclopedia of Archaeal and Bacterial Type Strains, Phase II (KMG-II): from individual species to whole genera.</title>
        <authorList>
            <person name="Goeker M."/>
        </authorList>
    </citation>
    <scope>NUCLEOTIDE SEQUENCE [LARGE SCALE GENOMIC DNA]</scope>
    <source>
        <strain evidence="1 2">DSM 18774</strain>
    </source>
</reference>
<comment type="caution">
    <text evidence="1">The sequence shown here is derived from an EMBL/GenBank/DDBJ whole genome shotgun (WGS) entry which is preliminary data.</text>
</comment>
<dbReference type="Proteomes" id="UP000249538">
    <property type="component" value="Unassembled WGS sequence"/>
</dbReference>
<proteinExistence type="predicted"/>
<accession>A0A2W7QTW3</accession>
<dbReference type="EMBL" id="QKZS01000015">
    <property type="protein sequence ID" value="PZX49500.1"/>
    <property type="molecule type" value="Genomic_DNA"/>
</dbReference>
<evidence type="ECO:0000313" key="1">
    <source>
        <dbReference type="EMBL" id="PZX49500.1"/>
    </source>
</evidence>
<organism evidence="1 2">
    <name type="scientific">Cereibacter changlensis</name>
    <dbReference type="NCBI Taxonomy" id="402884"/>
    <lineage>
        <taxon>Bacteria</taxon>
        <taxon>Pseudomonadati</taxon>
        <taxon>Pseudomonadota</taxon>
        <taxon>Alphaproteobacteria</taxon>
        <taxon>Rhodobacterales</taxon>
        <taxon>Paracoccaceae</taxon>
        <taxon>Cereibacter</taxon>
    </lineage>
</organism>
<name>A0A2W7QTW3_9RHOB</name>
<dbReference type="RefSeq" id="WP_170139710.1">
    <property type="nucleotide sequence ID" value="NZ_QKZS01000015.1"/>
</dbReference>